<keyword evidence="2" id="KW-1185">Reference proteome</keyword>
<dbReference type="EMBL" id="JANPWB010000012">
    <property type="protein sequence ID" value="KAJ1120776.1"/>
    <property type="molecule type" value="Genomic_DNA"/>
</dbReference>
<protein>
    <recommendedName>
        <fullName evidence="3">Secreted protein</fullName>
    </recommendedName>
</protein>
<evidence type="ECO:0000313" key="2">
    <source>
        <dbReference type="Proteomes" id="UP001066276"/>
    </source>
</evidence>
<dbReference type="Proteomes" id="UP001066276">
    <property type="component" value="Chromosome 8"/>
</dbReference>
<organism evidence="1 2">
    <name type="scientific">Pleurodeles waltl</name>
    <name type="common">Iberian ribbed newt</name>
    <dbReference type="NCBI Taxonomy" id="8319"/>
    <lineage>
        <taxon>Eukaryota</taxon>
        <taxon>Metazoa</taxon>
        <taxon>Chordata</taxon>
        <taxon>Craniata</taxon>
        <taxon>Vertebrata</taxon>
        <taxon>Euteleostomi</taxon>
        <taxon>Amphibia</taxon>
        <taxon>Batrachia</taxon>
        <taxon>Caudata</taxon>
        <taxon>Salamandroidea</taxon>
        <taxon>Salamandridae</taxon>
        <taxon>Pleurodelinae</taxon>
        <taxon>Pleurodeles</taxon>
    </lineage>
</organism>
<comment type="caution">
    <text evidence="1">The sequence shown here is derived from an EMBL/GenBank/DDBJ whole genome shotgun (WGS) entry which is preliminary data.</text>
</comment>
<reference evidence="1" key="1">
    <citation type="journal article" date="2022" name="bioRxiv">
        <title>Sequencing and chromosome-scale assembly of the giantPleurodeles waltlgenome.</title>
        <authorList>
            <person name="Brown T."/>
            <person name="Elewa A."/>
            <person name="Iarovenko S."/>
            <person name="Subramanian E."/>
            <person name="Araus A.J."/>
            <person name="Petzold A."/>
            <person name="Susuki M."/>
            <person name="Suzuki K.-i.T."/>
            <person name="Hayashi T."/>
            <person name="Toyoda A."/>
            <person name="Oliveira C."/>
            <person name="Osipova E."/>
            <person name="Leigh N.D."/>
            <person name="Simon A."/>
            <person name="Yun M.H."/>
        </authorList>
    </citation>
    <scope>NUCLEOTIDE SEQUENCE</scope>
    <source>
        <strain evidence="1">20211129_DDA</strain>
        <tissue evidence="1">Liver</tissue>
    </source>
</reference>
<evidence type="ECO:0000313" key="1">
    <source>
        <dbReference type="EMBL" id="KAJ1120776.1"/>
    </source>
</evidence>
<dbReference type="AlphaFoldDB" id="A0AAV7NZE4"/>
<gene>
    <name evidence="1" type="ORF">NDU88_008925</name>
</gene>
<evidence type="ECO:0008006" key="3">
    <source>
        <dbReference type="Google" id="ProtNLM"/>
    </source>
</evidence>
<accession>A0AAV7NZE4</accession>
<name>A0AAV7NZE4_PLEWA</name>
<sequence>MLLRALCLAEMIRCLPGQCVLRFREAVGRLPAAYAAPAVAEICLGAWSFVLRRPFSSVAKPRLDFTF</sequence>
<proteinExistence type="predicted"/>